<evidence type="ECO:0000256" key="3">
    <source>
        <dbReference type="ARBA" id="ARBA00023157"/>
    </source>
</evidence>
<evidence type="ECO:0000259" key="5">
    <source>
        <dbReference type="Pfam" id="PF14368"/>
    </source>
</evidence>
<feature type="domain" description="Bifunctional inhibitor/plant lipid transfer protein/seed storage helical" evidence="5">
    <location>
        <begin position="21"/>
        <end position="116"/>
    </location>
</feature>
<dbReference type="Gene3D" id="1.10.110.10">
    <property type="entry name" value="Plant lipid-transfer and hydrophobic proteins"/>
    <property type="match status" value="1"/>
</dbReference>
<keyword evidence="2 4" id="KW-0732">Signal</keyword>
<dbReference type="Pfam" id="PF14368">
    <property type="entry name" value="LTP_2"/>
    <property type="match status" value="1"/>
</dbReference>
<dbReference type="GO" id="GO:0008289">
    <property type="term" value="F:lipid binding"/>
    <property type="evidence" value="ECO:0007669"/>
    <property type="project" value="InterPro"/>
</dbReference>
<name>A0A396INE7_MEDTR</name>
<comment type="similarity">
    <text evidence="1">Belongs to the plant LTP family.</text>
</comment>
<dbReference type="Proteomes" id="UP000265566">
    <property type="component" value="Chromosome 3"/>
</dbReference>
<evidence type="ECO:0000256" key="1">
    <source>
        <dbReference type="ARBA" id="ARBA00009748"/>
    </source>
</evidence>
<gene>
    <name evidence="6" type="ORF">MtrunA17_Chr3g0095941</name>
</gene>
<feature type="signal peptide" evidence="4">
    <location>
        <begin position="1"/>
        <end position="25"/>
    </location>
</feature>
<proteinExistence type="inferred from homology"/>
<dbReference type="GO" id="GO:0006869">
    <property type="term" value="P:lipid transport"/>
    <property type="evidence" value="ECO:0007669"/>
    <property type="project" value="InterPro"/>
</dbReference>
<dbReference type="InterPro" id="IPR000528">
    <property type="entry name" value="Plant_nsLTP"/>
</dbReference>
<evidence type="ECO:0000256" key="2">
    <source>
        <dbReference type="ARBA" id="ARBA00022729"/>
    </source>
</evidence>
<dbReference type="SUPFAM" id="SSF47699">
    <property type="entry name" value="Bifunctional inhibitor/lipid-transfer protein/seed storage 2S albumin"/>
    <property type="match status" value="1"/>
</dbReference>
<keyword evidence="3" id="KW-1015">Disulfide bond</keyword>
<dbReference type="PANTHER" id="PTHR33076">
    <property type="entry name" value="NON-SPECIFIC LIPID-TRANSFER PROTEIN 2-RELATED"/>
    <property type="match status" value="1"/>
</dbReference>
<dbReference type="Gramene" id="rna14929">
    <property type="protein sequence ID" value="RHN66830.1"/>
    <property type="gene ID" value="gene14929"/>
</dbReference>
<dbReference type="InterPro" id="IPR016140">
    <property type="entry name" value="Bifunc_inhib/LTP/seed_store"/>
</dbReference>
<feature type="chain" id="PRO_5017437946" evidence="4">
    <location>
        <begin position="26"/>
        <end position="129"/>
    </location>
</feature>
<reference evidence="7" key="1">
    <citation type="journal article" date="2018" name="Nat. Plants">
        <title>Whole-genome landscape of Medicago truncatula symbiotic genes.</title>
        <authorList>
            <person name="Pecrix Y."/>
            <person name="Staton S.E."/>
            <person name="Sallet E."/>
            <person name="Lelandais-Briere C."/>
            <person name="Moreau S."/>
            <person name="Carrere S."/>
            <person name="Blein T."/>
            <person name="Jardinaud M.F."/>
            <person name="Latrasse D."/>
            <person name="Zouine M."/>
            <person name="Zahm M."/>
            <person name="Kreplak J."/>
            <person name="Mayjonade B."/>
            <person name="Satge C."/>
            <person name="Perez M."/>
            <person name="Cauet S."/>
            <person name="Marande W."/>
            <person name="Chantry-Darmon C."/>
            <person name="Lopez-Roques C."/>
            <person name="Bouchez O."/>
            <person name="Berard A."/>
            <person name="Debelle F."/>
            <person name="Munos S."/>
            <person name="Bendahmane A."/>
            <person name="Berges H."/>
            <person name="Niebel A."/>
            <person name="Buitink J."/>
            <person name="Frugier F."/>
            <person name="Benhamed M."/>
            <person name="Crespi M."/>
            <person name="Gouzy J."/>
            <person name="Gamas P."/>
        </authorList>
    </citation>
    <scope>NUCLEOTIDE SEQUENCE [LARGE SCALE GENOMIC DNA]</scope>
    <source>
        <strain evidence="7">cv. Jemalong A17</strain>
    </source>
</reference>
<dbReference type="AlphaFoldDB" id="A0A396INE7"/>
<dbReference type="EMBL" id="PSQE01000003">
    <property type="protein sequence ID" value="RHN66830.1"/>
    <property type="molecule type" value="Genomic_DNA"/>
</dbReference>
<comment type="caution">
    <text evidence="6">The sequence shown here is derived from an EMBL/GenBank/DDBJ whole genome shotgun (WGS) entry which is preliminary data.</text>
</comment>
<dbReference type="PRINTS" id="PR00382">
    <property type="entry name" value="LIPIDTRNSFER"/>
</dbReference>
<protein>
    <submittedName>
        <fullName evidence="6">Putative plant lipid transfer protein/Par allergen</fullName>
    </submittedName>
</protein>
<sequence length="129" mass="14144">MLGKMSQNIFVLVMVLCMLMATLHARKIDDDISCSAESIPAVFMALYQCLPFLEGSPPATPSSDCCVGATNLFQKANTTYSRRYICQCIKNIVSAGVPLVSERAKQFPQLCHISEQVPIDPKIDCNSIP</sequence>
<evidence type="ECO:0000256" key="4">
    <source>
        <dbReference type="SAM" id="SignalP"/>
    </source>
</evidence>
<organism evidence="6 7">
    <name type="scientific">Medicago truncatula</name>
    <name type="common">Barrel medic</name>
    <name type="synonym">Medicago tribuloides</name>
    <dbReference type="NCBI Taxonomy" id="3880"/>
    <lineage>
        <taxon>Eukaryota</taxon>
        <taxon>Viridiplantae</taxon>
        <taxon>Streptophyta</taxon>
        <taxon>Embryophyta</taxon>
        <taxon>Tracheophyta</taxon>
        <taxon>Spermatophyta</taxon>
        <taxon>Magnoliopsida</taxon>
        <taxon>eudicotyledons</taxon>
        <taxon>Gunneridae</taxon>
        <taxon>Pentapetalae</taxon>
        <taxon>rosids</taxon>
        <taxon>fabids</taxon>
        <taxon>Fabales</taxon>
        <taxon>Fabaceae</taxon>
        <taxon>Papilionoideae</taxon>
        <taxon>50 kb inversion clade</taxon>
        <taxon>NPAAA clade</taxon>
        <taxon>Hologalegina</taxon>
        <taxon>IRL clade</taxon>
        <taxon>Trifolieae</taxon>
        <taxon>Medicago</taxon>
    </lineage>
</organism>
<accession>A0A396INE7</accession>
<dbReference type="InterPro" id="IPR036312">
    <property type="entry name" value="Bifun_inhib/LTP/seed_sf"/>
</dbReference>
<evidence type="ECO:0000313" key="6">
    <source>
        <dbReference type="EMBL" id="RHN66830.1"/>
    </source>
</evidence>
<evidence type="ECO:0000313" key="7">
    <source>
        <dbReference type="Proteomes" id="UP000265566"/>
    </source>
</evidence>